<evidence type="ECO:0000313" key="7">
    <source>
        <dbReference type="EMBL" id="AKF08502.1"/>
    </source>
</evidence>
<feature type="active site" evidence="5">
    <location>
        <position position="346"/>
    </location>
</feature>
<evidence type="ECO:0000256" key="4">
    <source>
        <dbReference type="PROSITE-ProRule" id="PRU01024"/>
    </source>
</evidence>
<evidence type="ECO:0000313" key="8">
    <source>
        <dbReference type="Proteomes" id="UP000034883"/>
    </source>
</evidence>
<feature type="binding site" evidence="4">
    <location>
        <position position="319"/>
    </location>
    <ligand>
        <name>S-adenosyl-L-methionine</name>
        <dbReference type="ChEBI" id="CHEBI:59789"/>
    </ligand>
</feature>
<feature type="binding site" evidence="4">
    <location>
        <position position="271"/>
    </location>
    <ligand>
        <name>S-adenosyl-L-methionine</name>
        <dbReference type="ChEBI" id="CHEBI:59789"/>
    </ligand>
</feature>
<dbReference type="CDD" id="cd02440">
    <property type="entry name" value="AdoMet_MTases"/>
    <property type="match status" value="1"/>
</dbReference>
<dbReference type="InterPro" id="IPR030390">
    <property type="entry name" value="MeTrfase_TrmA_AS"/>
</dbReference>
<dbReference type="InterPro" id="IPR010280">
    <property type="entry name" value="U5_MeTrfase_fam"/>
</dbReference>
<dbReference type="PANTHER" id="PTHR11061:SF30">
    <property type="entry name" value="TRNA (URACIL(54)-C(5))-METHYLTRANSFERASE"/>
    <property type="match status" value="1"/>
</dbReference>
<dbReference type="GO" id="GO:0070041">
    <property type="term" value="F:rRNA (uridine-C5-)-methyltransferase activity"/>
    <property type="evidence" value="ECO:0007669"/>
    <property type="project" value="TreeGrafter"/>
</dbReference>
<dbReference type="InterPro" id="IPR029063">
    <property type="entry name" value="SAM-dependent_MTases_sf"/>
</dbReference>
<evidence type="ECO:0000256" key="2">
    <source>
        <dbReference type="ARBA" id="ARBA00022679"/>
    </source>
</evidence>
<evidence type="ECO:0000256" key="1">
    <source>
        <dbReference type="ARBA" id="ARBA00022603"/>
    </source>
</evidence>
<feature type="domain" description="Pseudouridine synthase RsuA/RluA-like" evidence="6">
    <location>
        <begin position="403"/>
        <end position="535"/>
    </location>
</feature>
<evidence type="ECO:0000256" key="3">
    <source>
        <dbReference type="ARBA" id="ARBA00022691"/>
    </source>
</evidence>
<dbReference type="EMBL" id="CP011125">
    <property type="protein sequence ID" value="AKF08502.1"/>
    <property type="molecule type" value="Genomic_DNA"/>
</dbReference>
<dbReference type="InterPro" id="IPR006145">
    <property type="entry name" value="PsdUridine_synth_RsuA/RluA"/>
</dbReference>
<feature type="active site" description="Nucleophile" evidence="4">
    <location>
        <position position="346"/>
    </location>
</feature>
<evidence type="ECO:0000256" key="5">
    <source>
        <dbReference type="PROSITE-ProRule" id="PRU10015"/>
    </source>
</evidence>
<dbReference type="Gene3D" id="2.40.50.1070">
    <property type="match status" value="1"/>
</dbReference>
<protein>
    <submittedName>
        <fullName evidence="7">Ribosomal large subunit pseudouridine synthase D</fullName>
    </submittedName>
</protein>
<dbReference type="Proteomes" id="UP000034883">
    <property type="component" value="Chromosome"/>
</dbReference>
<dbReference type="Pfam" id="PF05958">
    <property type="entry name" value="tRNA_U5-meth_tr"/>
    <property type="match status" value="1"/>
</dbReference>
<dbReference type="AlphaFoldDB" id="A0A0F6W6F2"/>
<dbReference type="GO" id="GO:0001522">
    <property type="term" value="P:pseudouridine synthesis"/>
    <property type="evidence" value="ECO:0007669"/>
    <property type="project" value="InterPro"/>
</dbReference>
<keyword evidence="8" id="KW-1185">Reference proteome</keyword>
<dbReference type="PANTHER" id="PTHR11061">
    <property type="entry name" value="RNA M5U METHYLTRANSFERASE"/>
    <property type="match status" value="1"/>
</dbReference>
<accession>A0A0F6W6F2</accession>
<evidence type="ECO:0000259" key="6">
    <source>
        <dbReference type="Pfam" id="PF00849"/>
    </source>
</evidence>
<dbReference type="KEGG" id="samy:DB32_005651"/>
<gene>
    <name evidence="7" type="ORF">DB32_005651</name>
</gene>
<feature type="binding site" evidence="4">
    <location>
        <position position="250"/>
    </location>
    <ligand>
        <name>S-adenosyl-L-methionine</name>
        <dbReference type="ChEBI" id="CHEBI:59789"/>
    </ligand>
</feature>
<comment type="similarity">
    <text evidence="4">Belongs to the class I-like SAM-binding methyltransferase superfamily. RNA M5U methyltransferase family.</text>
</comment>
<dbReference type="GO" id="GO:0003723">
    <property type="term" value="F:RNA binding"/>
    <property type="evidence" value="ECO:0007669"/>
    <property type="project" value="InterPro"/>
</dbReference>
<dbReference type="PROSITE" id="PS01230">
    <property type="entry name" value="TRMA_1"/>
    <property type="match status" value="1"/>
</dbReference>
<keyword evidence="1 4" id="KW-0489">Methyltransferase</keyword>
<dbReference type="GO" id="GO:0009982">
    <property type="term" value="F:pseudouridine synthase activity"/>
    <property type="evidence" value="ECO:0007669"/>
    <property type="project" value="InterPro"/>
</dbReference>
<organism evidence="7 8">
    <name type="scientific">Sandaracinus amylolyticus</name>
    <dbReference type="NCBI Taxonomy" id="927083"/>
    <lineage>
        <taxon>Bacteria</taxon>
        <taxon>Pseudomonadati</taxon>
        <taxon>Myxococcota</taxon>
        <taxon>Polyangia</taxon>
        <taxon>Polyangiales</taxon>
        <taxon>Sandaracinaceae</taxon>
        <taxon>Sandaracinus</taxon>
    </lineage>
</organism>
<dbReference type="SUPFAM" id="SSF53335">
    <property type="entry name" value="S-adenosyl-L-methionine-dependent methyltransferases"/>
    <property type="match status" value="1"/>
</dbReference>
<feature type="binding site" evidence="4">
    <location>
        <position position="223"/>
    </location>
    <ligand>
        <name>S-adenosyl-L-methionine</name>
        <dbReference type="ChEBI" id="CHEBI:59789"/>
    </ligand>
</feature>
<proteinExistence type="inferred from homology"/>
<dbReference type="STRING" id="927083.DB32_005651"/>
<sequence length="600" mass="64218">MVMASEHVCPGCPRIGVVEETQRAEKRAQVEHALQRFAELARVTIDEVPRAEPPLRYRTRAKLMVQGTSLGLFREGTHDVVDTVDCPVLAPAVHEVAARVRALLDDPPRDAGAVLRASDRGGALAAVDLREVVDAGVAGLRGHASVLVTFALDREVSEREARAAADAVRNGCASVASVAINLRGRGPQVLGAETRLVWGPGELRDRIAPGAPWTLATHGSFVQAHRGVAAAMHDAIVAALEGAPRVIELFAGSGALALRLASSGARVHAIEAFAPAIENAKRAADAQRIGGLSIEIGDATAALVAMAARGERADAIVLDPPRRGVPPELRAAIAALAPARVVYVACDPETLARDLAHLARLGLAARRLSPYDLMPQSAHVETIAWLEPSAPPPVRVLHEDERLIVIDKDPHEPTTPHPEHPISALARVRALPGAEHAVPVHRLDAGTSGVCLFARRPEHVEPFARALATGRKRYLALVRGVTHGKGIVRRALREEGRDLPSTTRFTRRAIVGGHSLVRAAPDEGRTHQIRRHLASIGHPLLGDARYGHAPSNRHLWERAALDRPFLHCERIELALESGPLVLESGLPADLALVLERLSRS</sequence>
<dbReference type="SUPFAM" id="SSF55120">
    <property type="entry name" value="Pseudouridine synthase"/>
    <property type="match status" value="1"/>
</dbReference>
<keyword evidence="3 4" id="KW-0949">S-adenosyl-L-methionine</keyword>
<dbReference type="GO" id="GO:0070475">
    <property type="term" value="P:rRNA base methylation"/>
    <property type="evidence" value="ECO:0007669"/>
    <property type="project" value="TreeGrafter"/>
</dbReference>
<dbReference type="CDD" id="cd02869">
    <property type="entry name" value="PseudoU_synth_RluA_like"/>
    <property type="match status" value="1"/>
</dbReference>
<reference evidence="7 8" key="1">
    <citation type="submission" date="2015-03" db="EMBL/GenBank/DDBJ databases">
        <title>Genome assembly of Sandaracinus amylolyticus DSM 53668.</title>
        <authorList>
            <person name="Sharma G."/>
            <person name="Subramanian S."/>
        </authorList>
    </citation>
    <scope>NUCLEOTIDE SEQUENCE [LARGE SCALE GENOMIC DNA]</scope>
    <source>
        <strain evidence="7 8">DSM 53668</strain>
    </source>
</reference>
<dbReference type="PROSITE" id="PS51687">
    <property type="entry name" value="SAM_MT_RNA_M5U"/>
    <property type="match status" value="1"/>
</dbReference>
<dbReference type="InterPro" id="IPR020103">
    <property type="entry name" value="PsdUridine_synth_cat_dom_sf"/>
</dbReference>
<dbReference type="Pfam" id="PF00849">
    <property type="entry name" value="PseudoU_synth_2"/>
    <property type="match status" value="1"/>
</dbReference>
<dbReference type="Gene3D" id="3.40.50.150">
    <property type="entry name" value="Vaccinia Virus protein VP39"/>
    <property type="match status" value="1"/>
</dbReference>
<name>A0A0F6W6F2_9BACT</name>
<keyword evidence="2 4" id="KW-0808">Transferase</keyword>
<dbReference type="Gene3D" id="3.30.2350.10">
    <property type="entry name" value="Pseudouridine synthase"/>
    <property type="match status" value="1"/>
</dbReference>